<keyword evidence="4" id="KW-0804">Transcription</keyword>
<dbReference type="STRING" id="1423734.FC83_GL000346"/>
<dbReference type="CDD" id="cd06267">
    <property type="entry name" value="PBP1_LacI_sugar_binding-like"/>
    <property type="match status" value="1"/>
</dbReference>
<dbReference type="InterPro" id="IPR010982">
    <property type="entry name" value="Lambda_DNA-bd_dom_sf"/>
</dbReference>
<dbReference type="InterPro" id="IPR000843">
    <property type="entry name" value="HTH_LacI"/>
</dbReference>
<proteinExistence type="predicted"/>
<keyword evidence="2" id="KW-0805">Transcription regulation</keyword>
<dbReference type="InterPro" id="IPR028082">
    <property type="entry name" value="Peripla_BP_I"/>
</dbReference>
<sequence>MNRPTSLTDIAKLAGVSPATVSYALNGNRKISADTTARILKIAQDLNYHPSKIAQGLRTRQSKIICMLISSFESIFNGALVEAINKELHERGYALVVIANNSTELINAQLFDGLIVFNYTASKAYFQKTVSGLNIPVVMMANKLEADNAANIIIDNRQALTSLCGLYGQSDHRQVCFFTGPEDSYNAQNRLAICQDYFKENYQIDITPDLYQGHFDFAPAYKAAKQLLATRQYNFFFCLNDVMAHGVYRAAEELGLKVGQDISVVGFDNIQAANPIFEPKLTTADANINLWSLEVVSNLLNRVAHKMPEKNQTTYIPTMMIPGDSVHFK</sequence>
<dbReference type="PATRIC" id="fig|1423734.3.peg.346"/>
<protein>
    <submittedName>
        <fullName evidence="7">Uncharacterized protein</fullName>
    </submittedName>
</protein>
<evidence type="ECO:0000256" key="1">
    <source>
        <dbReference type="ARBA" id="ARBA00022491"/>
    </source>
</evidence>
<dbReference type="InterPro" id="IPR001387">
    <property type="entry name" value="Cro/C1-type_HTH"/>
</dbReference>
<evidence type="ECO:0000256" key="3">
    <source>
        <dbReference type="ARBA" id="ARBA00023125"/>
    </source>
</evidence>
<dbReference type="Proteomes" id="UP000051236">
    <property type="component" value="Unassembled WGS sequence"/>
</dbReference>
<keyword evidence="3" id="KW-0238">DNA-binding</keyword>
<keyword evidence="1" id="KW-0678">Repressor</keyword>
<dbReference type="PROSITE" id="PS00356">
    <property type="entry name" value="HTH_LACI_1"/>
    <property type="match status" value="1"/>
</dbReference>
<reference evidence="7 8" key="1">
    <citation type="journal article" date="2015" name="Genome Announc.">
        <title>Expanding the biotechnology potential of lactobacilli through comparative genomics of 213 strains and associated genera.</title>
        <authorList>
            <person name="Sun Z."/>
            <person name="Harris H.M."/>
            <person name="McCann A."/>
            <person name="Guo C."/>
            <person name="Argimon S."/>
            <person name="Zhang W."/>
            <person name="Yang X."/>
            <person name="Jeffery I.B."/>
            <person name="Cooney J.C."/>
            <person name="Kagawa T.F."/>
            <person name="Liu W."/>
            <person name="Song Y."/>
            <person name="Salvetti E."/>
            <person name="Wrobel A."/>
            <person name="Rasinkangas P."/>
            <person name="Parkhill J."/>
            <person name="Rea M.C."/>
            <person name="O'Sullivan O."/>
            <person name="Ritari J."/>
            <person name="Douillard F.P."/>
            <person name="Paul Ross R."/>
            <person name="Yang R."/>
            <person name="Briner A.E."/>
            <person name="Felis G.E."/>
            <person name="de Vos W.M."/>
            <person name="Barrangou R."/>
            <person name="Klaenhammer T.R."/>
            <person name="Caufield P.W."/>
            <person name="Cui Y."/>
            <person name="Zhang H."/>
            <person name="O'Toole P.W."/>
        </authorList>
    </citation>
    <scope>NUCLEOTIDE SEQUENCE [LARGE SCALE GENOMIC DNA]</scope>
    <source>
        <strain evidence="7 8">DSM 18527</strain>
    </source>
</reference>
<comment type="caution">
    <text evidence="7">The sequence shown here is derived from an EMBL/GenBank/DDBJ whole genome shotgun (WGS) entry which is preliminary data.</text>
</comment>
<dbReference type="Gene3D" id="3.40.50.2300">
    <property type="match status" value="2"/>
</dbReference>
<dbReference type="PROSITE" id="PS50943">
    <property type="entry name" value="HTH_CROC1"/>
    <property type="match status" value="1"/>
</dbReference>
<dbReference type="PANTHER" id="PTHR30146">
    <property type="entry name" value="LACI-RELATED TRANSCRIPTIONAL REPRESSOR"/>
    <property type="match status" value="1"/>
</dbReference>
<keyword evidence="8" id="KW-1185">Reference proteome</keyword>
<dbReference type="RefSeq" id="WP_057002800.1">
    <property type="nucleotide sequence ID" value="NZ_AZGA01000070.1"/>
</dbReference>
<gene>
    <name evidence="7" type="ORF">FC83_GL000346</name>
</gene>
<dbReference type="SUPFAM" id="SSF47413">
    <property type="entry name" value="lambda repressor-like DNA-binding domains"/>
    <property type="match status" value="1"/>
</dbReference>
<dbReference type="AlphaFoldDB" id="A0A0R1XRA0"/>
<dbReference type="PROSITE" id="PS50932">
    <property type="entry name" value="HTH_LACI_2"/>
    <property type="match status" value="1"/>
</dbReference>
<dbReference type="SMART" id="SM00354">
    <property type="entry name" value="HTH_LACI"/>
    <property type="match status" value="1"/>
</dbReference>
<dbReference type="GO" id="GO:0000976">
    <property type="term" value="F:transcription cis-regulatory region binding"/>
    <property type="evidence" value="ECO:0007669"/>
    <property type="project" value="TreeGrafter"/>
</dbReference>
<evidence type="ECO:0000259" key="6">
    <source>
        <dbReference type="PROSITE" id="PS50943"/>
    </source>
</evidence>
<dbReference type="Pfam" id="PF13377">
    <property type="entry name" value="Peripla_BP_3"/>
    <property type="match status" value="1"/>
</dbReference>
<evidence type="ECO:0000313" key="7">
    <source>
        <dbReference type="EMBL" id="KRM32481.1"/>
    </source>
</evidence>
<dbReference type="EMBL" id="AZGA01000070">
    <property type="protein sequence ID" value="KRM32481.1"/>
    <property type="molecule type" value="Genomic_DNA"/>
</dbReference>
<dbReference type="Gene3D" id="1.10.260.40">
    <property type="entry name" value="lambda repressor-like DNA-binding domains"/>
    <property type="match status" value="1"/>
</dbReference>
<organism evidence="7 8">
    <name type="scientific">Agrilactobacillus composti DSM 18527 = JCM 14202</name>
    <dbReference type="NCBI Taxonomy" id="1423734"/>
    <lineage>
        <taxon>Bacteria</taxon>
        <taxon>Bacillati</taxon>
        <taxon>Bacillota</taxon>
        <taxon>Bacilli</taxon>
        <taxon>Lactobacillales</taxon>
        <taxon>Lactobacillaceae</taxon>
        <taxon>Agrilactobacillus</taxon>
    </lineage>
</organism>
<evidence type="ECO:0000256" key="2">
    <source>
        <dbReference type="ARBA" id="ARBA00023015"/>
    </source>
</evidence>
<dbReference type="InterPro" id="IPR046335">
    <property type="entry name" value="LacI/GalR-like_sensor"/>
</dbReference>
<dbReference type="CDD" id="cd01392">
    <property type="entry name" value="HTH_LacI"/>
    <property type="match status" value="1"/>
</dbReference>
<evidence type="ECO:0000256" key="4">
    <source>
        <dbReference type="ARBA" id="ARBA00023163"/>
    </source>
</evidence>
<dbReference type="PANTHER" id="PTHR30146:SF148">
    <property type="entry name" value="HTH-TYPE TRANSCRIPTIONAL REPRESSOR PURR-RELATED"/>
    <property type="match status" value="1"/>
</dbReference>
<feature type="domain" description="HTH cro/C1-type" evidence="6">
    <location>
        <begin position="6"/>
        <end position="46"/>
    </location>
</feature>
<dbReference type="SUPFAM" id="SSF53822">
    <property type="entry name" value="Periplasmic binding protein-like I"/>
    <property type="match status" value="1"/>
</dbReference>
<accession>A0A0R1XRA0</accession>
<dbReference type="Pfam" id="PF00356">
    <property type="entry name" value="LacI"/>
    <property type="match status" value="1"/>
</dbReference>
<evidence type="ECO:0000259" key="5">
    <source>
        <dbReference type="PROSITE" id="PS50932"/>
    </source>
</evidence>
<evidence type="ECO:0000313" key="8">
    <source>
        <dbReference type="Proteomes" id="UP000051236"/>
    </source>
</evidence>
<dbReference type="GO" id="GO:0003700">
    <property type="term" value="F:DNA-binding transcription factor activity"/>
    <property type="evidence" value="ECO:0007669"/>
    <property type="project" value="TreeGrafter"/>
</dbReference>
<dbReference type="eggNOG" id="COG1609">
    <property type="taxonomic scope" value="Bacteria"/>
</dbReference>
<name>A0A0R1XRA0_9LACO</name>
<feature type="domain" description="HTH lacI-type" evidence="5">
    <location>
        <begin position="5"/>
        <end position="59"/>
    </location>
</feature>